<evidence type="ECO:0000256" key="3">
    <source>
        <dbReference type="ARBA" id="ARBA00022448"/>
    </source>
</evidence>
<evidence type="ECO:0000259" key="10">
    <source>
        <dbReference type="PROSITE" id="PS50850"/>
    </source>
</evidence>
<dbReference type="PANTHER" id="PTHR48020:SF40">
    <property type="entry name" value="MAJOR FACILITATOR SUPERFAMILY (MFS) PROFILE DOMAIN-CONTAINING PROTEIN"/>
    <property type="match status" value="1"/>
</dbReference>
<proteinExistence type="inferred from homology"/>
<feature type="transmembrane region" description="Helical" evidence="9">
    <location>
        <begin position="514"/>
        <end position="538"/>
    </location>
</feature>
<keyword evidence="12" id="KW-1185">Reference proteome</keyword>
<comment type="subcellular location">
    <subcellularLocation>
        <location evidence="1">Membrane</location>
        <topology evidence="1">Multi-pass membrane protein</topology>
    </subcellularLocation>
</comment>
<feature type="transmembrane region" description="Helical" evidence="9">
    <location>
        <begin position="222"/>
        <end position="240"/>
    </location>
</feature>
<feature type="transmembrane region" description="Helical" evidence="9">
    <location>
        <begin position="676"/>
        <end position="697"/>
    </location>
</feature>
<dbReference type="PANTHER" id="PTHR48020">
    <property type="entry name" value="PROTON MYO-INOSITOL COTRANSPORTER"/>
    <property type="match status" value="1"/>
</dbReference>
<evidence type="ECO:0000256" key="1">
    <source>
        <dbReference type="ARBA" id="ARBA00004141"/>
    </source>
</evidence>
<keyword evidence="6 9" id="KW-0472">Membrane</keyword>
<dbReference type="Pfam" id="PF00083">
    <property type="entry name" value="Sugar_tr"/>
    <property type="match status" value="2"/>
</dbReference>
<reference evidence="11" key="1">
    <citation type="journal article" date="2020" name="Stud. Mycol.">
        <title>101 Dothideomycetes genomes: a test case for predicting lifestyles and emergence of pathogens.</title>
        <authorList>
            <person name="Haridas S."/>
            <person name="Albert R."/>
            <person name="Binder M."/>
            <person name="Bloem J."/>
            <person name="Labutti K."/>
            <person name="Salamov A."/>
            <person name="Andreopoulos B."/>
            <person name="Baker S."/>
            <person name="Barry K."/>
            <person name="Bills G."/>
            <person name="Bluhm B."/>
            <person name="Cannon C."/>
            <person name="Castanera R."/>
            <person name="Culley D."/>
            <person name="Daum C."/>
            <person name="Ezra D."/>
            <person name="Gonzalez J."/>
            <person name="Henrissat B."/>
            <person name="Kuo A."/>
            <person name="Liang C."/>
            <person name="Lipzen A."/>
            <person name="Lutzoni F."/>
            <person name="Magnuson J."/>
            <person name="Mondo S."/>
            <person name="Nolan M."/>
            <person name="Ohm R."/>
            <person name="Pangilinan J."/>
            <person name="Park H.-J."/>
            <person name="Ramirez L."/>
            <person name="Alfaro M."/>
            <person name="Sun H."/>
            <person name="Tritt A."/>
            <person name="Yoshinaga Y."/>
            <person name="Zwiers L.-H."/>
            <person name="Turgeon B."/>
            <person name="Goodwin S."/>
            <person name="Spatafora J."/>
            <person name="Crous P."/>
            <person name="Grigoriev I."/>
        </authorList>
    </citation>
    <scope>NUCLEOTIDE SEQUENCE</scope>
    <source>
        <strain evidence="11">CBS 627.86</strain>
    </source>
</reference>
<comment type="similarity">
    <text evidence="2">Belongs to the major facilitator superfamily. Sugar transporter (TC 2.A.1.1) family.</text>
</comment>
<sequence length="765" mass="85191">MEHPSRSPSLGAPPASSEFDQIHTSPPALSAPGPTTLSDRKIPGSILRSTGSQQTYDNPLLTFDDTRKDLETGRTSLEEYVFDFAGKASLRDRYEVLIFGARLARDKHEALSRYDNEITDLEKALLQDENEKTAGFWKQSKFFRATIMTASLGGMIQGWTQSVNNGTIYGMPEDLGLQITKPSKTPDLWVFGMLNAIPLLSAGLFGTTLADPLQEYYLGRRGSIMVSAAITIATTIGASVTHTVGQLAACRAINGIALGAKASIVPIYSAEISPEHIRGAILANWQLADAAGIFLGFMANLIIVYYVGNKHRAWRILTNTVLVPTVPLMVMIYLMPESPRYLMKHGFYRRALDAFTMIQTTPLLASRDFMYAHAQLDFESRLMKGAEVDERAKLADRVERSEVNLANSSAVSPAHSIRGAGVPTLLQLRHPLEPRDSHQQSSTESHGRERQIELSRIRDDASDTSSSDLELALRQYRQGRKQENPYEYHIGVTGYFKRLVQLWSNMRCRRALRAASIAMITQQMTGINTIALLGTSVWVEKPSTPKDYKIAAAIGVCFGAANYLGGLPAYWLSDKFGRSIMLAAGLPNMAWSMLVFALLFKIPEDSSARIPLVSIFAVIFSDILCTNSRNGPFLHQCRSLPFSLARSRHVCVAVNLLGAGLLALVFPFLMDSIGKTGALSIFAGLNLVAFFLVYLFVPETRRRTLEELQFTFDLRTKWHVEYRAVYIRKHFVKNFWQYATGKPVKPPIPFYRWARITHGGEEERS</sequence>
<keyword evidence="4 9" id="KW-0812">Transmembrane</keyword>
<feature type="transmembrane region" description="Helical" evidence="9">
    <location>
        <begin position="252"/>
        <end position="270"/>
    </location>
</feature>
<dbReference type="InterPro" id="IPR005828">
    <property type="entry name" value="MFS_sugar_transport-like"/>
</dbReference>
<evidence type="ECO:0000313" key="11">
    <source>
        <dbReference type="EMBL" id="KAF2107090.1"/>
    </source>
</evidence>
<feature type="compositionally biased region" description="Polar residues" evidence="8">
    <location>
        <begin position="47"/>
        <end position="57"/>
    </location>
</feature>
<feature type="transmembrane region" description="Helical" evidence="9">
    <location>
        <begin position="550"/>
        <end position="573"/>
    </location>
</feature>
<evidence type="ECO:0000256" key="6">
    <source>
        <dbReference type="ARBA" id="ARBA00023136"/>
    </source>
</evidence>
<evidence type="ECO:0000256" key="2">
    <source>
        <dbReference type="ARBA" id="ARBA00010992"/>
    </source>
</evidence>
<feature type="transmembrane region" description="Helical" evidence="9">
    <location>
        <begin position="313"/>
        <end position="334"/>
    </location>
</feature>
<dbReference type="EMBL" id="ML977357">
    <property type="protein sequence ID" value="KAF2107090.1"/>
    <property type="molecule type" value="Genomic_DNA"/>
</dbReference>
<dbReference type="PROSITE" id="PS00217">
    <property type="entry name" value="SUGAR_TRANSPORT_2"/>
    <property type="match status" value="1"/>
</dbReference>
<name>A0A6A5YJE7_9PLEO</name>
<feature type="transmembrane region" description="Helical" evidence="9">
    <location>
        <begin position="649"/>
        <end position="670"/>
    </location>
</feature>
<keyword evidence="3" id="KW-0813">Transport</keyword>
<feature type="coiled-coil region" evidence="7">
    <location>
        <begin position="104"/>
        <end position="131"/>
    </location>
</feature>
<evidence type="ECO:0000313" key="12">
    <source>
        <dbReference type="Proteomes" id="UP000799770"/>
    </source>
</evidence>
<evidence type="ECO:0000256" key="8">
    <source>
        <dbReference type="SAM" id="MobiDB-lite"/>
    </source>
</evidence>
<feature type="transmembrane region" description="Helical" evidence="9">
    <location>
        <begin position="282"/>
        <end position="307"/>
    </location>
</feature>
<keyword evidence="7" id="KW-0175">Coiled coil</keyword>
<feature type="region of interest" description="Disordered" evidence="8">
    <location>
        <begin position="1"/>
        <end position="60"/>
    </location>
</feature>
<evidence type="ECO:0000256" key="9">
    <source>
        <dbReference type="SAM" id="Phobius"/>
    </source>
</evidence>
<dbReference type="OrthoDB" id="6339427at2759"/>
<dbReference type="InterPro" id="IPR036259">
    <property type="entry name" value="MFS_trans_sf"/>
</dbReference>
<dbReference type="SUPFAM" id="SSF103473">
    <property type="entry name" value="MFS general substrate transporter"/>
    <property type="match status" value="1"/>
</dbReference>
<dbReference type="InterPro" id="IPR005829">
    <property type="entry name" value="Sugar_transporter_CS"/>
</dbReference>
<dbReference type="AlphaFoldDB" id="A0A6A5YJE7"/>
<evidence type="ECO:0000256" key="5">
    <source>
        <dbReference type="ARBA" id="ARBA00022989"/>
    </source>
</evidence>
<dbReference type="GO" id="GO:0022857">
    <property type="term" value="F:transmembrane transporter activity"/>
    <property type="evidence" value="ECO:0007669"/>
    <property type="project" value="InterPro"/>
</dbReference>
<feature type="transmembrane region" description="Helical" evidence="9">
    <location>
        <begin position="580"/>
        <end position="602"/>
    </location>
</feature>
<dbReference type="Proteomes" id="UP000799770">
    <property type="component" value="Unassembled WGS sequence"/>
</dbReference>
<dbReference type="InterPro" id="IPR020846">
    <property type="entry name" value="MFS_dom"/>
</dbReference>
<keyword evidence="5 9" id="KW-1133">Transmembrane helix</keyword>
<protein>
    <submittedName>
        <fullName evidence="11">Major facilitator superfamily domain-containing protein</fullName>
    </submittedName>
</protein>
<evidence type="ECO:0000256" key="7">
    <source>
        <dbReference type="SAM" id="Coils"/>
    </source>
</evidence>
<gene>
    <name evidence="11" type="ORF">BDV96DRAFT_309278</name>
</gene>
<dbReference type="Gene3D" id="1.20.1250.20">
    <property type="entry name" value="MFS general substrate transporter like domains"/>
    <property type="match status" value="2"/>
</dbReference>
<feature type="compositionally biased region" description="Basic and acidic residues" evidence="8">
    <location>
        <begin position="445"/>
        <end position="461"/>
    </location>
</feature>
<feature type="domain" description="Major facilitator superfamily (MFS) profile" evidence="10">
    <location>
        <begin position="146"/>
        <end position="701"/>
    </location>
</feature>
<organism evidence="11 12">
    <name type="scientific">Lophiotrema nucula</name>
    <dbReference type="NCBI Taxonomy" id="690887"/>
    <lineage>
        <taxon>Eukaryota</taxon>
        <taxon>Fungi</taxon>
        <taxon>Dikarya</taxon>
        <taxon>Ascomycota</taxon>
        <taxon>Pezizomycotina</taxon>
        <taxon>Dothideomycetes</taxon>
        <taxon>Pleosporomycetidae</taxon>
        <taxon>Pleosporales</taxon>
        <taxon>Lophiotremataceae</taxon>
        <taxon>Lophiotrema</taxon>
    </lineage>
</organism>
<accession>A0A6A5YJE7</accession>
<evidence type="ECO:0000256" key="4">
    <source>
        <dbReference type="ARBA" id="ARBA00022692"/>
    </source>
</evidence>
<dbReference type="InterPro" id="IPR050814">
    <property type="entry name" value="Myo-inositol_Transporter"/>
</dbReference>
<feature type="region of interest" description="Disordered" evidence="8">
    <location>
        <begin position="433"/>
        <end position="466"/>
    </location>
</feature>
<dbReference type="GO" id="GO:0016020">
    <property type="term" value="C:membrane"/>
    <property type="evidence" value="ECO:0007669"/>
    <property type="project" value="UniProtKB-SubCell"/>
</dbReference>
<dbReference type="PROSITE" id="PS50850">
    <property type="entry name" value="MFS"/>
    <property type="match status" value="1"/>
</dbReference>
<feature type="transmembrane region" description="Helical" evidence="9">
    <location>
        <begin position="188"/>
        <end position="210"/>
    </location>
</feature>